<dbReference type="Proteomes" id="UP000006843">
    <property type="component" value="Chromosome I"/>
</dbReference>
<dbReference type="BioCyc" id="PHAL326442:PSHA_RS10375-MONOMER"/>
<name>Q3IEK3_PSET1</name>
<accession>Q3IEK3</accession>
<dbReference type="STRING" id="326442.PSHAa2100"/>
<evidence type="ECO:0000313" key="1">
    <source>
        <dbReference type="EMBL" id="CAI87156.1"/>
    </source>
</evidence>
<reference evidence="1 2" key="1">
    <citation type="journal article" date="2005" name="Genome Res.">
        <title>Coping with cold: the genome of the versatile marine Antarctica bacterium Pseudoalteromonas haloplanktis TAC125.</title>
        <authorList>
            <person name="Medigue C."/>
            <person name="Krin E."/>
            <person name="Pascal G."/>
            <person name="Barbe V."/>
            <person name="Bernsel A."/>
            <person name="Bertin P."/>
            <person name="Cheung F."/>
            <person name="Cruveiller S."/>
            <person name="Damico S."/>
            <person name="Duilio A."/>
            <person name="Fang G."/>
            <person name="Feller G."/>
            <person name="Mangenot S."/>
            <person name="Marino G."/>
            <person name="Nilsson J."/>
            <person name="Parilli E."/>
            <person name="Rocha E."/>
            <person name="Rouy Z."/>
            <person name="Sekowska A."/>
            <person name="Tutino M.L."/>
            <person name="Vallenet D."/>
            <person name="von Heijne G."/>
            <person name="Danchin A."/>
        </authorList>
    </citation>
    <scope>NUCLEOTIDE SEQUENCE [LARGE SCALE GENOMIC DNA]</scope>
    <source>
        <strain evidence="2">TAC 125</strain>
    </source>
</reference>
<sequence length="249" mass="28620">MNIQTLLSEIKQAKKRRVIFDYHPSPVSGVDVMAKDWKPSLVLLHGLFKSFKEKNCSITITWWGQIFITPENSSTAFELALSYKLVNVEMHDVHTLMREQDFIILRPATATPYYTVSLRAHRNSTKWKDIPFNIGCDSAEKLATALHLDMLIKIKSYSSAGLQIEKHSLSDDDLLAALHYGAAKFGNNSQFYRISSVILNSIRRWEVELMENQITVQTQYPIKSRTFQLNDKEVMFLRSFLPSIVCKSE</sequence>
<dbReference type="KEGG" id="pha:PSHAa2100"/>
<dbReference type="EMBL" id="CR954246">
    <property type="protein sequence ID" value="CAI87156.1"/>
    <property type="molecule type" value="Genomic_DNA"/>
</dbReference>
<organism evidence="1 2">
    <name type="scientific">Pseudoalteromonas translucida (strain TAC 125)</name>
    <dbReference type="NCBI Taxonomy" id="326442"/>
    <lineage>
        <taxon>Bacteria</taxon>
        <taxon>Pseudomonadati</taxon>
        <taxon>Pseudomonadota</taxon>
        <taxon>Gammaproteobacteria</taxon>
        <taxon>Alteromonadales</taxon>
        <taxon>Pseudoalteromonadaceae</taxon>
        <taxon>Pseudoalteromonas</taxon>
    </lineage>
</organism>
<dbReference type="HOGENOM" id="CLU_1115031_0_0_6"/>
<dbReference type="AlphaFoldDB" id="Q3IEK3"/>
<proteinExistence type="predicted"/>
<protein>
    <submittedName>
        <fullName evidence="1">Orphan protein</fullName>
    </submittedName>
</protein>
<gene>
    <name evidence="1" type="ordered locus">PSHAa2100</name>
</gene>
<evidence type="ECO:0000313" key="2">
    <source>
        <dbReference type="Proteomes" id="UP000006843"/>
    </source>
</evidence>
<keyword evidence="2" id="KW-1185">Reference proteome</keyword>
<dbReference type="eggNOG" id="ENOG502ZRFX">
    <property type="taxonomic scope" value="Bacteria"/>
</dbReference>
<dbReference type="PATRIC" id="fig|326442.8.peg.2023"/>